<sequence>MKIAYVCYETQEQYSAATQEDEESLLLALLQQKGLQISRVIWTDESVRWEDYDLVLVKSPWDYHEKIGQFYRWLDRIAALGIWMLNPHPVIKWNSDKHYLQDIAQAGYPVIPSAIIESGAPTGLAPFFQQFNTTQLIVKPCISAGARHTYTITPQNLQAMQDTIAPLLQQEAFLVQPYVKEIETAGEWSFIFLDGQFSHCVVKRPRSGDFRVQFIHGGTAHADLPPETYIQSAAAYVERFAPGCLYARVDAVMLGDTLTLMELELIEPYLFLGAVAGGYESYYRALAKRIAERQHTLSGARSINPHNL</sequence>
<keyword evidence="3" id="KW-1185">Reference proteome</keyword>
<evidence type="ECO:0000313" key="2">
    <source>
        <dbReference type="EMBL" id="TWI88752.1"/>
    </source>
</evidence>
<organism evidence="2 3">
    <name type="scientific">Chitinophaga japonensis</name>
    <name type="common">Flexibacter japonensis</name>
    <dbReference type="NCBI Taxonomy" id="104662"/>
    <lineage>
        <taxon>Bacteria</taxon>
        <taxon>Pseudomonadati</taxon>
        <taxon>Bacteroidota</taxon>
        <taxon>Chitinophagia</taxon>
        <taxon>Chitinophagales</taxon>
        <taxon>Chitinophagaceae</taxon>
        <taxon>Chitinophaga</taxon>
    </lineage>
</organism>
<proteinExistence type="predicted"/>
<dbReference type="Gene3D" id="3.30.1490.20">
    <property type="entry name" value="ATP-grasp fold, A domain"/>
    <property type="match status" value="1"/>
</dbReference>
<protein>
    <submittedName>
        <fullName evidence="2">Glutathione synthetase-like protein</fullName>
    </submittedName>
</protein>
<dbReference type="InterPro" id="IPR053191">
    <property type="entry name" value="DcsG_Biosynth_Enzyme"/>
</dbReference>
<dbReference type="EMBL" id="VLLG01000003">
    <property type="protein sequence ID" value="TWI88752.1"/>
    <property type="molecule type" value="Genomic_DNA"/>
</dbReference>
<dbReference type="Pfam" id="PF02955">
    <property type="entry name" value="GSH-S_ATP"/>
    <property type="match status" value="1"/>
</dbReference>
<dbReference type="GO" id="GO:0005524">
    <property type="term" value="F:ATP binding"/>
    <property type="evidence" value="ECO:0007669"/>
    <property type="project" value="InterPro"/>
</dbReference>
<comment type="caution">
    <text evidence="2">The sequence shown here is derived from an EMBL/GenBank/DDBJ whole genome shotgun (WGS) entry which is preliminary data.</text>
</comment>
<dbReference type="SUPFAM" id="SSF56059">
    <property type="entry name" value="Glutathione synthetase ATP-binding domain-like"/>
    <property type="match status" value="1"/>
</dbReference>
<dbReference type="OrthoDB" id="3373978at2"/>
<dbReference type="Gene3D" id="3.40.50.20">
    <property type="match status" value="1"/>
</dbReference>
<dbReference type="Proteomes" id="UP000316778">
    <property type="component" value="Unassembled WGS sequence"/>
</dbReference>
<reference evidence="2 3" key="1">
    <citation type="journal article" date="2013" name="Stand. Genomic Sci.">
        <title>Genomic Encyclopedia of Type Strains, Phase I: The one thousand microbial genomes (KMG-I) project.</title>
        <authorList>
            <person name="Kyrpides N.C."/>
            <person name="Woyke T."/>
            <person name="Eisen J.A."/>
            <person name="Garrity G."/>
            <person name="Lilburn T.G."/>
            <person name="Beck B.J."/>
            <person name="Whitman W.B."/>
            <person name="Hugenholtz P."/>
            <person name="Klenk H.P."/>
        </authorList>
    </citation>
    <scope>NUCLEOTIDE SEQUENCE [LARGE SCALE GENOMIC DNA]</scope>
    <source>
        <strain evidence="2 3">DSM 13484</strain>
    </source>
</reference>
<name>A0A562T5H2_CHIJA</name>
<dbReference type="PANTHER" id="PTHR39217:SF1">
    <property type="entry name" value="GLUTATHIONE SYNTHETASE"/>
    <property type="match status" value="1"/>
</dbReference>
<dbReference type="Gene3D" id="3.30.470.20">
    <property type="entry name" value="ATP-grasp fold, B domain"/>
    <property type="match status" value="1"/>
</dbReference>
<dbReference type="GO" id="GO:0004363">
    <property type="term" value="F:glutathione synthase activity"/>
    <property type="evidence" value="ECO:0007669"/>
    <property type="project" value="InterPro"/>
</dbReference>
<dbReference type="InterPro" id="IPR004218">
    <property type="entry name" value="GSHS_ATP-bd"/>
</dbReference>
<dbReference type="AlphaFoldDB" id="A0A562T5H2"/>
<dbReference type="RefSeq" id="WP_145714543.1">
    <property type="nucleotide sequence ID" value="NZ_BAAAFY010000001.1"/>
</dbReference>
<evidence type="ECO:0000259" key="1">
    <source>
        <dbReference type="Pfam" id="PF02955"/>
    </source>
</evidence>
<accession>A0A562T5H2</accession>
<dbReference type="InterPro" id="IPR013815">
    <property type="entry name" value="ATP_grasp_subdomain_1"/>
</dbReference>
<evidence type="ECO:0000313" key="3">
    <source>
        <dbReference type="Proteomes" id="UP000316778"/>
    </source>
</evidence>
<feature type="domain" description="Prokaryotic glutathione synthetase ATP-binding" evidence="1">
    <location>
        <begin position="124"/>
        <end position="222"/>
    </location>
</feature>
<gene>
    <name evidence="2" type="ORF">LX66_2838</name>
</gene>
<dbReference type="PANTHER" id="PTHR39217">
    <property type="match status" value="1"/>
</dbReference>